<name>A0A9P6GJ36_9PLEO</name>
<dbReference type="OrthoDB" id="504689at2759"/>
<dbReference type="Pfam" id="PF03358">
    <property type="entry name" value="FMN_red"/>
    <property type="match status" value="1"/>
</dbReference>
<dbReference type="Gene3D" id="3.40.50.360">
    <property type="match status" value="2"/>
</dbReference>
<dbReference type="GO" id="GO:0005737">
    <property type="term" value="C:cytoplasm"/>
    <property type="evidence" value="ECO:0007669"/>
    <property type="project" value="UniProtKB-SubCell"/>
</dbReference>
<dbReference type="GO" id="GO:0003955">
    <property type="term" value="F:NAD(P)H dehydrogenase (quinone) activity"/>
    <property type="evidence" value="ECO:0007669"/>
    <property type="project" value="TreeGrafter"/>
</dbReference>
<dbReference type="FunFam" id="3.40.50.360:FF:000001">
    <property type="entry name" value="NAD(P)H dehydrogenase (Quinone) FQR1-like"/>
    <property type="match status" value="1"/>
</dbReference>
<dbReference type="InterPro" id="IPR008254">
    <property type="entry name" value="Flavodoxin/NO_synth"/>
</dbReference>
<dbReference type="PANTHER" id="PTHR30546">
    <property type="entry name" value="FLAVODOXIN-RELATED PROTEIN WRBA-RELATED"/>
    <property type="match status" value="1"/>
</dbReference>
<evidence type="ECO:0000256" key="1">
    <source>
        <dbReference type="ARBA" id="ARBA00004496"/>
    </source>
</evidence>
<dbReference type="InterPro" id="IPR005025">
    <property type="entry name" value="FMN_Rdtase-like_dom"/>
</dbReference>
<comment type="similarity">
    <text evidence="2">Belongs to the WrbA family.</text>
</comment>
<dbReference type="GO" id="GO:0016020">
    <property type="term" value="C:membrane"/>
    <property type="evidence" value="ECO:0007669"/>
    <property type="project" value="TreeGrafter"/>
</dbReference>
<keyword evidence="6" id="KW-1185">Reference proteome</keyword>
<comment type="subcellular location">
    <subcellularLocation>
        <location evidence="1">Cytoplasm</location>
    </subcellularLocation>
</comment>
<evidence type="ECO:0000313" key="5">
    <source>
        <dbReference type="EMBL" id="KAF9736319.1"/>
    </source>
</evidence>
<feature type="domain" description="Flavodoxin-like" evidence="4">
    <location>
        <begin position="5"/>
        <end position="231"/>
    </location>
</feature>
<reference evidence="5" key="1">
    <citation type="journal article" date="2020" name="Mol. Plant Microbe Interact.">
        <title>Genome Sequence of the Biocontrol Agent Coniothyrium minitans strain Conio (IMI 134523).</title>
        <authorList>
            <person name="Patel D."/>
            <person name="Shittu T.A."/>
            <person name="Baroncelli R."/>
            <person name="Muthumeenakshi S."/>
            <person name="Osborne T.H."/>
            <person name="Janganan T.K."/>
            <person name="Sreenivasaprasad S."/>
        </authorList>
    </citation>
    <scope>NUCLEOTIDE SEQUENCE</scope>
    <source>
        <strain evidence="5">Conio</strain>
    </source>
</reference>
<evidence type="ECO:0000313" key="6">
    <source>
        <dbReference type="Proteomes" id="UP000756921"/>
    </source>
</evidence>
<evidence type="ECO:0000259" key="4">
    <source>
        <dbReference type="PROSITE" id="PS50902"/>
    </source>
</evidence>
<dbReference type="NCBIfam" id="NF002999">
    <property type="entry name" value="PRK03767.1"/>
    <property type="match status" value="1"/>
</dbReference>
<dbReference type="SUPFAM" id="SSF52218">
    <property type="entry name" value="Flavoproteins"/>
    <property type="match status" value="2"/>
</dbReference>
<dbReference type="Proteomes" id="UP000756921">
    <property type="component" value="Unassembled WGS sequence"/>
</dbReference>
<dbReference type="AlphaFoldDB" id="A0A9P6GJ36"/>
<dbReference type="PANTHER" id="PTHR30546:SF23">
    <property type="entry name" value="FLAVOPROTEIN-LIKE PROTEIN YCP4-RELATED"/>
    <property type="match status" value="1"/>
</dbReference>
<keyword evidence="3" id="KW-0963">Cytoplasm</keyword>
<accession>A0A9P6GJ36</accession>
<gene>
    <name evidence="5" type="ORF">PMIN01_06235</name>
</gene>
<dbReference type="EMBL" id="WJXW01000005">
    <property type="protein sequence ID" value="KAF9736319.1"/>
    <property type="molecule type" value="Genomic_DNA"/>
</dbReference>
<dbReference type="InterPro" id="IPR029039">
    <property type="entry name" value="Flavoprotein-like_sf"/>
</dbReference>
<comment type="caution">
    <text evidence="5">The sequence shown here is derived from an EMBL/GenBank/DDBJ whole genome shotgun (WGS) entry which is preliminary data.</text>
</comment>
<dbReference type="PROSITE" id="PS50902">
    <property type="entry name" value="FLAVODOXIN_LIKE"/>
    <property type="match status" value="1"/>
</dbReference>
<dbReference type="GO" id="GO:0010181">
    <property type="term" value="F:FMN binding"/>
    <property type="evidence" value="ECO:0007669"/>
    <property type="project" value="InterPro"/>
</dbReference>
<protein>
    <submittedName>
        <fullName evidence="5">Quinone oxidoreductase</fullName>
    </submittedName>
</protein>
<sequence length="240" mass="25746">MGPRIAIAYYSMYGHIRQLAEAEKKGIEAAGGSVTMFQVEETLSDEVLAKMHAPPKPTDVQVLSDPAQLEPFDAFLFGIPTRYGNFPAQWKVFWDRAGKQWATGAYSGKYAGVFVSTGGQGGGQESTVIASLSTLVHQGIIFVPLGYKHAFRTCFLPLSLSLSLALPLFLPARRTGPRDASSTDTLPAQMSDLTEVHGGSPWGAGTFASGDGSRQPSARELELATIQGRAFYETVAKAVE</sequence>
<evidence type="ECO:0000256" key="3">
    <source>
        <dbReference type="ARBA" id="ARBA00022490"/>
    </source>
</evidence>
<evidence type="ECO:0000256" key="2">
    <source>
        <dbReference type="ARBA" id="ARBA00006961"/>
    </source>
</evidence>
<proteinExistence type="inferred from homology"/>
<organism evidence="5 6">
    <name type="scientific">Paraphaeosphaeria minitans</name>
    <dbReference type="NCBI Taxonomy" id="565426"/>
    <lineage>
        <taxon>Eukaryota</taxon>
        <taxon>Fungi</taxon>
        <taxon>Dikarya</taxon>
        <taxon>Ascomycota</taxon>
        <taxon>Pezizomycotina</taxon>
        <taxon>Dothideomycetes</taxon>
        <taxon>Pleosporomycetidae</taxon>
        <taxon>Pleosporales</taxon>
        <taxon>Massarineae</taxon>
        <taxon>Didymosphaeriaceae</taxon>
        <taxon>Paraphaeosphaeria</taxon>
    </lineage>
</organism>